<dbReference type="HOGENOM" id="CLU_000288_34_2_1"/>
<organism evidence="5 6">
    <name type="scientific">Aspergillus fumigatus (strain CBS 144.89 / FGSC A1163 / CEA10)</name>
    <name type="common">Neosartorya fumigata</name>
    <dbReference type="NCBI Taxonomy" id="451804"/>
    <lineage>
        <taxon>Eukaryota</taxon>
        <taxon>Fungi</taxon>
        <taxon>Dikarya</taxon>
        <taxon>Ascomycota</taxon>
        <taxon>Pezizomycotina</taxon>
        <taxon>Eurotiomycetes</taxon>
        <taxon>Eurotiomycetidae</taxon>
        <taxon>Eurotiales</taxon>
        <taxon>Aspergillaceae</taxon>
        <taxon>Aspergillus</taxon>
        <taxon>Aspergillus subgen. Fumigati</taxon>
    </lineage>
</organism>
<reference evidence="5 6" key="1">
    <citation type="journal article" date="2008" name="PLoS Genet.">
        <title>Genomic islands in the pathogenic filamentous fungus Aspergillus fumigatus.</title>
        <authorList>
            <person name="Fedorova N.D."/>
            <person name="Khaldi N."/>
            <person name="Joardar V.S."/>
            <person name="Maiti R."/>
            <person name="Amedeo P."/>
            <person name="Anderson M.J."/>
            <person name="Crabtree J."/>
            <person name="Silva J.C."/>
            <person name="Badger J.H."/>
            <person name="Albarraq A."/>
            <person name="Angiuoli S."/>
            <person name="Bussey H."/>
            <person name="Bowyer P."/>
            <person name="Cotty P.J."/>
            <person name="Dyer P.S."/>
            <person name="Egan A."/>
            <person name="Galens K."/>
            <person name="Fraser-Liggett C.M."/>
            <person name="Haas B.J."/>
            <person name="Inman J.M."/>
            <person name="Kent R."/>
            <person name="Lemieux S."/>
            <person name="Malavazi I."/>
            <person name="Orvis J."/>
            <person name="Roemer T."/>
            <person name="Ronning C.M."/>
            <person name="Sundaram J.P."/>
            <person name="Sutton G."/>
            <person name="Turner G."/>
            <person name="Venter J.C."/>
            <person name="White O.R."/>
            <person name="Whitty B.R."/>
            <person name="Youngman P."/>
            <person name="Wolfe K.H."/>
            <person name="Goldman G.H."/>
            <person name="Wortman J.R."/>
            <person name="Jiang B."/>
            <person name="Denning D.W."/>
            <person name="Nierman W.C."/>
        </authorList>
    </citation>
    <scope>NUCLEOTIDE SEQUENCE [LARGE SCALE GENOMIC DNA]</scope>
    <source>
        <strain evidence="6">CBS 144.89 / FGSC A1163 / CEA10</strain>
    </source>
</reference>
<dbReference type="Gene3D" id="3.40.50.1580">
    <property type="entry name" value="Nucleoside phosphorylase domain"/>
    <property type="match status" value="1"/>
</dbReference>
<dbReference type="GO" id="GO:0003824">
    <property type="term" value="F:catalytic activity"/>
    <property type="evidence" value="ECO:0007669"/>
    <property type="project" value="InterPro"/>
</dbReference>
<name>B0YE50_ASPFC</name>
<evidence type="ECO:0000313" key="5">
    <source>
        <dbReference type="EMBL" id="EDP47934.1"/>
    </source>
</evidence>
<dbReference type="Pfam" id="PF22939">
    <property type="entry name" value="WHD_GPIID"/>
    <property type="match status" value="1"/>
</dbReference>
<dbReference type="InterPro" id="IPR027417">
    <property type="entry name" value="P-loop_NTPase"/>
</dbReference>
<accession>B0YE50</accession>
<keyword evidence="1" id="KW-0677">Repeat</keyword>
<evidence type="ECO:0000256" key="2">
    <source>
        <dbReference type="PROSITE-ProRule" id="PRU00023"/>
    </source>
</evidence>
<sequence>MPPLKALESRDLYTVGWIAALPLERAAAMALLDERHEKPLDFVQPHCDPNSYTWGRIGDHNVVIAALGAGKYGTTSAAATALPMLSSFPQIRFGLLVGIGAGIARPDKGRDIRLGDVAVSQPRGGVGGVLHPPEILLRALAALRAQHELEPPKMLEYLEEAIARYPKLAKQGYVHQGFENDQLFKTSDSKEEIQREPRDSTDPEIHYGIIASGNTLFKDADYRDKVLEEVGDECICLEMEAAGLMNNFPCIVIRGICDYADSHKSDRWQRYAAATAAAYAKELLAFVPIQDLQTTRKAIEMLEDISETVADIHSITTGTKAVVENLNLDSQFDKVRRWLCPPDPSTNLNEAHKKRHQGTGSWFLENQIFKQWKTGKRQHLWLHGLPGCGKTVLSATIIENLNQQLDASHVVLFFFFDFTDADKQSLDKLVRSLVAQLYSKCEESRKELNKLFSSCEDGHRQPTFESLSTIFRQMTNYVAKTQIVIDALDECKTRRELLSWMESLTQSGHSGLHLLTTSRKEEDIESELQRWLHQGNVVPIQQDPVNDDIRLYVHERVRNDRGFERWHSEPSVQDEIETELMGKANGMFRWAACQLDILQDCLDLRMLRKALESLPKTLEETYARILANINEKHRQYAIRILQFLTYSERPLTIHEAVDLIVVEPNGSPPFDPKLRMPIPREIMKICPSLVSLVTRQSGDPVETTMELQLAHFSVQQYLSSEQVRESFPKAMTGVGVIFHEGLKQYTARVFITRVCLAYLCQLDEQCSADEIRSKFPLAQYSAQYWMDHAKPAEADKDVQDRILNFLLQQRQAYTVWGILYDPDQPYTKNPRAFRIMATAIYYAALAGLRYTVEMLLEKGANVNAEGGHYGSALQAASAEGHYDIVQLLLEKGANVNAQGGHYGNALQAASAGGHHNVVQLLLEKGANVNAEGGYDGTALQAASAGGHHNVVQLLLAKGANVNAQGGYDGNALYAASAGGCNDIVQLLLEKGANVNAQGGFYGNALQTASARGHDDIVQLLLAKGANVNAQGANVNAQDGQGQKAQKSALSLRAV</sequence>
<dbReference type="InterPro" id="IPR002110">
    <property type="entry name" value="Ankyrin_rpt"/>
</dbReference>
<gene>
    <name evidence="5" type="ORF">AFUB_097850</name>
</gene>
<evidence type="ECO:0000259" key="3">
    <source>
        <dbReference type="Pfam" id="PF22939"/>
    </source>
</evidence>
<dbReference type="Gene3D" id="1.25.40.20">
    <property type="entry name" value="Ankyrin repeat-containing domain"/>
    <property type="match status" value="1"/>
</dbReference>
<dbReference type="SMART" id="SM00248">
    <property type="entry name" value="ANK"/>
    <property type="match status" value="6"/>
</dbReference>
<evidence type="ECO:0000259" key="4">
    <source>
        <dbReference type="Pfam" id="PF24883"/>
    </source>
</evidence>
<dbReference type="OrthoDB" id="1577640at2759"/>
<dbReference type="EMBL" id="DS499602">
    <property type="protein sequence ID" value="EDP47934.1"/>
    <property type="molecule type" value="Genomic_DNA"/>
</dbReference>
<dbReference type="GO" id="GO:0009116">
    <property type="term" value="P:nucleoside metabolic process"/>
    <property type="evidence" value="ECO:0007669"/>
    <property type="project" value="InterPro"/>
</dbReference>
<dbReference type="InterPro" id="IPR054471">
    <property type="entry name" value="GPIID_WHD"/>
</dbReference>
<feature type="domain" description="Nephrocystin 3-like N-terminal" evidence="4">
    <location>
        <begin position="358"/>
        <end position="519"/>
    </location>
</feature>
<feature type="repeat" description="ANK" evidence="2">
    <location>
        <begin position="835"/>
        <end position="867"/>
    </location>
</feature>
<dbReference type="SUPFAM" id="SSF48403">
    <property type="entry name" value="Ankyrin repeat"/>
    <property type="match status" value="1"/>
</dbReference>
<feature type="domain" description="GPI inositol-deacylase winged helix" evidence="3">
    <location>
        <begin position="631"/>
        <end position="727"/>
    </location>
</feature>
<dbReference type="PhylomeDB" id="B0YE50"/>
<dbReference type="InterPro" id="IPR056884">
    <property type="entry name" value="NPHP3-like_N"/>
</dbReference>
<keyword evidence="6" id="KW-1185">Reference proteome</keyword>
<dbReference type="PROSITE" id="PS50088">
    <property type="entry name" value="ANK_REPEAT"/>
    <property type="match status" value="6"/>
</dbReference>
<dbReference type="AlphaFoldDB" id="B0YE50"/>
<dbReference type="PANTHER" id="PTHR10039">
    <property type="entry name" value="AMELOGENIN"/>
    <property type="match status" value="1"/>
</dbReference>
<keyword evidence="2" id="KW-0040">ANK repeat</keyword>
<proteinExistence type="predicted"/>
<dbReference type="Proteomes" id="UP000001699">
    <property type="component" value="Unassembled WGS sequence"/>
</dbReference>
<feature type="repeat" description="ANK" evidence="2">
    <location>
        <begin position="967"/>
        <end position="999"/>
    </location>
</feature>
<dbReference type="PROSITE" id="PS50297">
    <property type="entry name" value="ANK_REP_REGION"/>
    <property type="match status" value="5"/>
</dbReference>
<feature type="repeat" description="ANK" evidence="2">
    <location>
        <begin position="868"/>
        <end position="900"/>
    </location>
</feature>
<dbReference type="Pfam" id="PF24883">
    <property type="entry name" value="NPHP3_N"/>
    <property type="match status" value="1"/>
</dbReference>
<dbReference type="InterPro" id="IPR035994">
    <property type="entry name" value="Nucleoside_phosphorylase_sf"/>
</dbReference>
<dbReference type="SUPFAM" id="SSF53167">
    <property type="entry name" value="Purine and uridine phosphorylases"/>
    <property type="match status" value="1"/>
</dbReference>
<dbReference type="InterPro" id="IPR036770">
    <property type="entry name" value="Ankyrin_rpt-contain_sf"/>
</dbReference>
<dbReference type="Pfam" id="PF12796">
    <property type="entry name" value="Ank_2"/>
    <property type="match status" value="3"/>
</dbReference>
<protein>
    <submittedName>
        <fullName evidence="5">Pfs, NACHT and Ankyrin domain protein</fullName>
    </submittedName>
</protein>
<feature type="repeat" description="ANK" evidence="2">
    <location>
        <begin position="934"/>
        <end position="966"/>
    </location>
</feature>
<dbReference type="PANTHER" id="PTHR10039:SF16">
    <property type="entry name" value="GPI INOSITOL-DEACYLASE"/>
    <property type="match status" value="1"/>
</dbReference>
<dbReference type="Gene3D" id="3.40.50.300">
    <property type="entry name" value="P-loop containing nucleotide triphosphate hydrolases"/>
    <property type="match status" value="1"/>
</dbReference>
<evidence type="ECO:0000313" key="6">
    <source>
        <dbReference type="Proteomes" id="UP000001699"/>
    </source>
</evidence>
<feature type="repeat" description="ANK" evidence="2">
    <location>
        <begin position="1003"/>
        <end position="1032"/>
    </location>
</feature>
<feature type="repeat" description="ANK" evidence="2">
    <location>
        <begin position="901"/>
        <end position="933"/>
    </location>
</feature>
<dbReference type="SUPFAM" id="SSF52540">
    <property type="entry name" value="P-loop containing nucleoside triphosphate hydrolases"/>
    <property type="match status" value="1"/>
</dbReference>
<evidence type="ECO:0000256" key="1">
    <source>
        <dbReference type="ARBA" id="ARBA00022737"/>
    </source>
</evidence>